<evidence type="ECO:0000313" key="2">
    <source>
        <dbReference type="Proteomes" id="UP000297861"/>
    </source>
</evidence>
<dbReference type="RefSeq" id="WP_134436667.1">
    <property type="nucleotide sequence ID" value="NZ_JAWZLG010000074.1"/>
</dbReference>
<evidence type="ECO:0000313" key="1">
    <source>
        <dbReference type="EMBL" id="TFD95648.1"/>
    </source>
</evidence>
<protein>
    <submittedName>
        <fullName evidence="1">Uncharacterized protein</fullName>
    </submittedName>
</protein>
<dbReference type="AlphaFoldDB" id="A0A4Y8L0U9"/>
<sequence>MSNRRKVGKVKKCDCAAKVEIFNGNRGYAVKADLGVMTFEIQGVSDREEIRFAESKNMYSKYMSDRMTLKLEEYTVPLWGEGHNLYPQEVYAGISENKLLPTVIGKLVKFIFGKGPRLYKEVVTGEGENLKRVRVPIEDPEIQDWLDSWEDLGYAPVWEYLKNIINDFYHVKTCVTKYHFRRSRRTGGLLPVEALTYVGSDEARLAATQVKLNQRIKNEDCKYVIVGDWLNISGTLYDVFHRLSTREPLKHETAIAFNTDKTFTKWTYAVNDWFAGLKEYLKACKLSPMYRNSYLKNALNNHVHAVIPHAWYEHQESVLRGICANNLQNDPEENIPIQTEYRGVKLVDDRGNPIPFYESMMDKLIKAELTHITNVMTGEGKNQGKLWASLKYGEEGWEFKEFPGKYKEFFETIDKYDESSIKSILMSLGISASITNVDHSGLSSKSGNEVWYNYLMYVMTLTLDEYFILKELNRAIHLNFPRAKKEKIFVGFWIDIPTKMQETTPGERMDNVATNDKK</sequence>
<name>A0A4Y8L0U9_9BACT</name>
<proteinExistence type="predicted"/>
<keyword evidence="2" id="KW-1185">Reference proteome</keyword>
<dbReference type="EMBL" id="SOML01000007">
    <property type="protein sequence ID" value="TFD95648.1"/>
    <property type="molecule type" value="Genomic_DNA"/>
</dbReference>
<organism evidence="1 2">
    <name type="scientific">Dysgonomonas capnocytophagoides</name>
    <dbReference type="NCBI Taxonomy" id="45254"/>
    <lineage>
        <taxon>Bacteria</taxon>
        <taxon>Pseudomonadati</taxon>
        <taxon>Bacteroidota</taxon>
        <taxon>Bacteroidia</taxon>
        <taxon>Bacteroidales</taxon>
        <taxon>Dysgonomonadaceae</taxon>
        <taxon>Dysgonomonas</taxon>
    </lineage>
</organism>
<accession>A0A4Y8L0U9</accession>
<reference evidence="1 2" key="1">
    <citation type="submission" date="2019-03" db="EMBL/GenBank/DDBJ databases">
        <title>San Antonio Military Medical Center submission to MRSN (WRAIR), pending publication.</title>
        <authorList>
            <person name="Blyth D.M."/>
            <person name="Mccarthy S.L."/>
            <person name="Schall S.E."/>
            <person name="Stam J.A."/>
            <person name="Ong A.C."/>
            <person name="Mcgann P.T."/>
        </authorList>
    </citation>
    <scope>NUCLEOTIDE SEQUENCE [LARGE SCALE GENOMIC DNA]</scope>
    <source>
        <strain evidence="1 2">MRSN571793</strain>
    </source>
</reference>
<comment type="caution">
    <text evidence="1">The sequence shown here is derived from an EMBL/GenBank/DDBJ whole genome shotgun (WGS) entry which is preliminary data.</text>
</comment>
<dbReference type="Proteomes" id="UP000297861">
    <property type="component" value="Unassembled WGS sequence"/>
</dbReference>
<dbReference type="OrthoDB" id="671786at2"/>
<gene>
    <name evidence="1" type="ORF">E2605_12500</name>
</gene>